<dbReference type="PANTHER" id="PTHR43667">
    <property type="entry name" value="CYCLOPROPANE-FATTY-ACYL-PHOSPHOLIPID SYNTHASE"/>
    <property type="match status" value="1"/>
</dbReference>
<dbReference type="InterPro" id="IPR050723">
    <property type="entry name" value="CFA/CMAS"/>
</dbReference>
<dbReference type="EMBL" id="RBIR01000001">
    <property type="protein sequence ID" value="RKR29788.1"/>
    <property type="molecule type" value="Genomic_DNA"/>
</dbReference>
<dbReference type="SUPFAM" id="SSF53335">
    <property type="entry name" value="S-adenosyl-L-methionine-dependent methyltransferases"/>
    <property type="match status" value="1"/>
</dbReference>
<accession>A0A495FKL5</accession>
<protein>
    <submittedName>
        <fullName evidence="2">Cyclopropane-fatty-acyl-phospholipid synthase</fullName>
    </submittedName>
</protein>
<dbReference type="AlphaFoldDB" id="A0A495FKL5"/>
<dbReference type="InterPro" id="IPR029063">
    <property type="entry name" value="SAM-dependent_MTases_sf"/>
</dbReference>
<dbReference type="Gene3D" id="3.40.50.150">
    <property type="entry name" value="Vaccinia Virus protein VP39"/>
    <property type="match status" value="1"/>
</dbReference>
<sequence length="492" mass="53396">MTMTEATGSGTGRAQDTTRNSAENRAVPYTVPQPPVTIDAAIWPSIATVPSSLKARLAGRAADAIFKAAVRRLPLEVRYPDGAVLGKAPQGQAALVQPAPGEATDSAAYPVMTINRPEAFATRLGDGGLIGLGESFMAGDWDADDLTAVMEVFASRVGTLVPEPLQKLRGLYLPRQPRKERNTEKNTRSNISRHYDLSNELFASFLDRTMTYSSALFPESGDALRNVAWDGLAAAQEAKIDRLLDKAGVKDGTRVLEIGTGWGELALRAAARGATVYSVTLSSEQQELARKRVADAGYADAVTIELKDYRAVEGEYDAIVSVEMIEAVGFEYWATYFQTIERVLAPGGKVAIQAITIAHDRLMATRTSYTWVHKYIFPGGVIPSVRAIEDITGKQTGLRVRERLAMGEHYAQTLRLWEERFMARADEVGAMGFDAVFQRMWLFYLCYSRAGFETGYLDVQQIVLDSAYTNNAPTKSAGAKSAAKGAAKGAAA</sequence>
<feature type="compositionally biased region" description="Polar residues" evidence="1">
    <location>
        <begin position="1"/>
        <end position="23"/>
    </location>
</feature>
<reference evidence="2 3" key="1">
    <citation type="submission" date="2018-10" db="EMBL/GenBank/DDBJ databases">
        <title>Genomic Encyclopedia of Type Strains, Phase IV (KMG-IV): sequencing the most valuable type-strain genomes for metagenomic binning, comparative biology and taxonomic classification.</title>
        <authorList>
            <person name="Goeker M."/>
        </authorList>
    </citation>
    <scope>NUCLEOTIDE SEQUENCE [LARGE SCALE GENOMIC DNA]</scope>
    <source>
        <strain evidence="2 3">DSM 25586</strain>
    </source>
</reference>
<comment type="caution">
    <text evidence="2">The sequence shown here is derived from an EMBL/GenBank/DDBJ whole genome shotgun (WGS) entry which is preliminary data.</text>
</comment>
<gene>
    <name evidence="2" type="ORF">C8D78_0103</name>
</gene>
<evidence type="ECO:0000256" key="1">
    <source>
        <dbReference type="SAM" id="MobiDB-lite"/>
    </source>
</evidence>
<name>A0A495FKL5_9MICC</name>
<evidence type="ECO:0000313" key="2">
    <source>
        <dbReference type="EMBL" id="RKR29788.1"/>
    </source>
</evidence>
<dbReference type="Proteomes" id="UP000276055">
    <property type="component" value="Unassembled WGS sequence"/>
</dbReference>
<dbReference type="CDD" id="cd02440">
    <property type="entry name" value="AdoMet_MTases"/>
    <property type="match status" value="1"/>
</dbReference>
<feature type="region of interest" description="Disordered" evidence="1">
    <location>
        <begin position="1"/>
        <end position="30"/>
    </location>
</feature>
<evidence type="ECO:0000313" key="3">
    <source>
        <dbReference type="Proteomes" id="UP000276055"/>
    </source>
</evidence>
<proteinExistence type="predicted"/>
<dbReference type="Pfam" id="PF02353">
    <property type="entry name" value="CMAS"/>
    <property type="match status" value="1"/>
</dbReference>
<organism evidence="2 3">
    <name type="scientific">Arthrobacter oryzae</name>
    <dbReference type="NCBI Taxonomy" id="409290"/>
    <lineage>
        <taxon>Bacteria</taxon>
        <taxon>Bacillati</taxon>
        <taxon>Actinomycetota</taxon>
        <taxon>Actinomycetes</taxon>
        <taxon>Micrococcales</taxon>
        <taxon>Micrococcaceae</taxon>
        <taxon>Arthrobacter</taxon>
    </lineage>
</organism>
<dbReference type="PANTHER" id="PTHR43667:SF2">
    <property type="entry name" value="FATTY ACID C-METHYL TRANSFERASE"/>
    <property type="match status" value="1"/>
</dbReference>